<proteinExistence type="predicted"/>
<evidence type="ECO:0000313" key="1">
    <source>
        <dbReference type="EMBL" id="JAP26271.1"/>
    </source>
</evidence>
<sequence>MSMLIWMCEHTRRDMIWGQGGCGNRGEQDEESEIEMVQLCEKVVHGCASCERLDVARVRRGRGRPKKNWGGD</sequence>
<accession>A0A0V0I116</accession>
<dbReference type="AlphaFoldDB" id="A0A0V0I116"/>
<name>A0A0V0I116_SOLCH</name>
<organism evidence="1">
    <name type="scientific">Solanum chacoense</name>
    <name type="common">Chaco potato</name>
    <dbReference type="NCBI Taxonomy" id="4108"/>
    <lineage>
        <taxon>Eukaryota</taxon>
        <taxon>Viridiplantae</taxon>
        <taxon>Streptophyta</taxon>
        <taxon>Embryophyta</taxon>
        <taxon>Tracheophyta</taxon>
        <taxon>Spermatophyta</taxon>
        <taxon>Magnoliopsida</taxon>
        <taxon>eudicotyledons</taxon>
        <taxon>Gunneridae</taxon>
        <taxon>Pentapetalae</taxon>
        <taxon>asterids</taxon>
        <taxon>lamiids</taxon>
        <taxon>Solanales</taxon>
        <taxon>Solanaceae</taxon>
        <taxon>Solanoideae</taxon>
        <taxon>Solaneae</taxon>
        <taxon>Solanum</taxon>
    </lineage>
</organism>
<protein>
    <submittedName>
        <fullName evidence="1">Putative ovule protein</fullName>
    </submittedName>
</protein>
<dbReference type="EMBL" id="GEDG01012401">
    <property type="protein sequence ID" value="JAP26271.1"/>
    <property type="molecule type" value="Transcribed_RNA"/>
</dbReference>
<reference evidence="1" key="1">
    <citation type="submission" date="2015-12" db="EMBL/GenBank/DDBJ databases">
        <title>Gene expression during late stages of embryo sac development: a critical building block for successful pollen-pistil interactions.</title>
        <authorList>
            <person name="Liu Y."/>
            <person name="Joly V."/>
            <person name="Sabar M."/>
            <person name="Matton D.P."/>
        </authorList>
    </citation>
    <scope>NUCLEOTIDE SEQUENCE</scope>
</reference>